<evidence type="ECO:0000256" key="3">
    <source>
        <dbReference type="ARBA" id="ARBA00022840"/>
    </source>
</evidence>
<evidence type="ECO:0000256" key="2">
    <source>
        <dbReference type="ARBA" id="ARBA00022741"/>
    </source>
</evidence>
<keyword evidence="3" id="KW-0067">ATP-binding</keyword>
<accession>A0A8S5U1K8</accession>
<dbReference type="EMBL" id="BK015984">
    <property type="protein sequence ID" value="DAF88325.1"/>
    <property type="molecule type" value="Genomic_DNA"/>
</dbReference>
<evidence type="ECO:0000256" key="1">
    <source>
        <dbReference type="ARBA" id="ARBA00022612"/>
    </source>
</evidence>
<feature type="domain" description="Terminase large subunit gp17-like C-terminal" evidence="6">
    <location>
        <begin position="339"/>
        <end position="479"/>
    </location>
</feature>
<organism evidence="7">
    <name type="scientific">Myoviridae sp. ctu3o5</name>
    <dbReference type="NCBI Taxonomy" id="2825198"/>
    <lineage>
        <taxon>Viruses</taxon>
        <taxon>Duplodnaviria</taxon>
        <taxon>Heunggongvirae</taxon>
        <taxon>Uroviricota</taxon>
        <taxon>Caudoviricetes</taxon>
    </lineage>
</organism>
<dbReference type="InterPro" id="IPR006517">
    <property type="entry name" value="Phage_terminase_lsu-like_C"/>
</dbReference>
<evidence type="ECO:0000313" key="7">
    <source>
        <dbReference type="EMBL" id="DAF88325.1"/>
    </source>
</evidence>
<keyword evidence="2" id="KW-0547">Nucleotide-binding</keyword>
<dbReference type="InterPro" id="IPR027417">
    <property type="entry name" value="P-loop_NTPase"/>
</dbReference>
<dbReference type="NCBIfam" id="TIGR01630">
    <property type="entry name" value="psiM2_ORF9"/>
    <property type="match status" value="1"/>
</dbReference>
<dbReference type="Gene3D" id="3.30.420.240">
    <property type="match status" value="1"/>
</dbReference>
<proteinExistence type="predicted"/>
<sequence>MTKNSEQPSLNNLTRKDIVRLCEKYWNTDRDKLRQYLLAIFKRRENIHLFGWFIARPYFPLETPPFHKEILDLISNKDNRRVGVIAPRGHAKSTTVDMTYPLWAGCFEQEEFIVIISDTYTQAAEFINALKDEFENNPKIKWLFGNMKGDDWQDGEFVLSNGIKYAAKGSGMKIRGIRHRHTRPTLMIFDDIENDENIKSAEQRQKLYHWFTKAAIPALARGGRAVVIGTILHFDSLVNKVMKRQDIFKSWQTRVFYAITTDEDGTEHALWPEHRSLEKLKSMRDNPNDQEFVGSIAFAQEYQHKPFSEEDAIVKPDWIKECEPSQAPDEYSRQARVLTVDPAASERQTADPTAMIVADLGADGNVYVRAIRNQRTSPSITAETIQNLYETYQPQVVGIEQGALGLVFRDLLAGLPVIGLKPDKDKVRRLLAVSRFFEAGKVFLVKDIQNGQALREQLIEFPKGTHDDMVDAIVYAIRMLLVDGLNQGEEGFDESGSYASKDDDWSESDFVI</sequence>
<name>A0A8S5U1K8_9CAUD</name>
<reference evidence="7" key="1">
    <citation type="journal article" date="2021" name="Proc. Natl. Acad. Sci. U.S.A.">
        <title>A Catalog of Tens of Thousands of Viruses from Human Metagenomes Reveals Hidden Associations with Chronic Diseases.</title>
        <authorList>
            <person name="Tisza M.J."/>
            <person name="Buck C.B."/>
        </authorList>
    </citation>
    <scope>NUCLEOTIDE SEQUENCE</scope>
    <source>
        <strain evidence="7">Ctu3o5</strain>
    </source>
</reference>
<dbReference type="Pfam" id="PF17289">
    <property type="entry name" value="Terminase_6C"/>
    <property type="match status" value="1"/>
</dbReference>
<feature type="region of interest" description="Disordered" evidence="5">
    <location>
        <begin position="492"/>
        <end position="512"/>
    </location>
</feature>
<dbReference type="GO" id="GO:0005524">
    <property type="term" value="F:ATP binding"/>
    <property type="evidence" value="ECO:0007669"/>
    <property type="project" value="UniProtKB-KW"/>
</dbReference>
<dbReference type="InterPro" id="IPR035421">
    <property type="entry name" value="Terminase_6C"/>
</dbReference>
<evidence type="ECO:0000256" key="5">
    <source>
        <dbReference type="SAM" id="MobiDB-lite"/>
    </source>
</evidence>
<evidence type="ECO:0000256" key="4">
    <source>
        <dbReference type="ARBA" id="ARBA00023219"/>
    </source>
</evidence>
<evidence type="ECO:0000259" key="6">
    <source>
        <dbReference type="Pfam" id="PF17289"/>
    </source>
</evidence>
<keyword evidence="1" id="KW-1188">Viral release from host cell</keyword>
<protein>
    <submittedName>
        <fullName evidence="7">Large Terminase</fullName>
    </submittedName>
</protein>
<keyword evidence="4" id="KW-0231">Viral genome packaging</keyword>
<dbReference type="Gene3D" id="3.40.50.300">
    <property type="entry name" value="P-loop containing nucleotide triphosphate hydrolases"/>
    <property type="match status" value="1"/>
</dbReference>